<name>A0AAW0B7M2_9AGAR</name>
<organism evidence="2 3">
    <name type="scientific">Paramarasmius palmivorus</name>
    <dbReference type="NCBI Taxonomy" id="297713"/>
    <lineage>
        <taxon>Eukaryota</taxon>
        <taxon>Fungi</taxon>
        <taxon>Dikarya</taxon>
        <taxon>Basidiomycota</taxon>
        <taxon>Agaricomycotina</taxon>
        <taxon>Agaricomycetes</taxon>
        <taxon>Agaricomycetidae</taxon>
        <taxon>Agaricales</taxon>
        <taxon>Marasmiineae</taxon>
        <taxon>Marasmiaceae</taxon>
        <taxon>Paramarasmius</taxon>
    </lineage>
</organism>
<proteinExistence type="predicted"/>
<dbReference type="AlphaFoldDB" id="A0AAW0B7M2"/>
<feature type="region of interest" description="Disordered" evidence="1">
    <location>
        <begin position="456"/>
        <end position="494"/>
    </location>
</feature>
<protein>
    <submittedName>
        <fullName evidence="2">Uncharacterized protein</fullName>
    </submittedName>
</protein>
<sequence length="519" mass="58666">MSDVNDYDSVADDKNCWANRWTTAVYGKGGQHIGFWDIRQQCFLPLKRVKRKDEEGVQEEKEIMVIEPVVVENLSSGTLSSCVPTVPILYSSPQSPTSLPPTSNHSDWTGTHEEVMHPMAPDTTQNQEENQMDETICDSEPVSAPVEVDDGQKEATSDTVVGICGTDDEVDQLDMEWINEAYNKLLQEQHEEGQCNEEMITKNSCQTSKKHKTGIHLFLNNEAADTDNEGGAEDDDSDLEQFISRDSNKQEQGLEGEWINITTIIDSSGQDEAQQAKYLAQNVKNHYLEKQAVETLSTEVIEGHVSSWIIYCKEGQEAHVCDYLRGCRIASPWIIKTLVQKHHDGFIFLDTNNPVLVSKHLCDCVVVTRINNLPYKSLANKCTKLVSGIKMVQIDQYRTSVPGDHYPTVNLLEQYEQERQDLHYASRVGTWTRFNTDPDLTLPKTQVLVLAAEDEKKRRMKDKKKKEKDKKDIRPLGPDNLDVSTPGNPRHYHGDARYILNISQDMHCSGSSSYTNQGD</sequence>
<reference evidence="2 3" key="1">
    <citation type="submission" date="2024-01" db="EMBL/GenBank/DDBJ databases">
        <title>A draft genome for a cacao thread blight-causing isolate of Paramarasmius palmivorus.</title>
        <authorList>
            <person name="Baruah I.K."/>
            <person name="Bukari Y."/>
            <person name="Amoako-Attah I."/>
            <person name="Meinhardt L.W."/>
            <person name="Bailey B.A."/>
            <person name="Cohen S.P."/>
        </authorList>
    </citation>
    <scope>NUCLEOTIDE SEQUENCE [LARGE SCALE GENOMIC DNA]</scope>
    <source>
        <strain evidence="2 3">GH-12</strain>
    </source>
</reference>
<accession>A0AAW0B7M2</accession>
<dbReference type="EMBL" id="JAYKXP010000157">
    <property type="protein sequence ID" value="KAK7021952.1"/>
    <property type="molecule type" value="Genomic_DNA"/>
</dbReference>
<comment type="caution">
    <text evidence="2">The sequence shown here is derived from an EMBL/GenBank/DDBJ whole genome shotgun (WGS) entry which is preliminary data.</text>
</comment>
<feature type="compositionally biased region" description="Basic residues" evidence="1">
    <location>
        <begin position="458"/>
        <end position="468"/>
    </location>
</feature>
<evidence type="ECO:0000256" key="1">
    <source>
        <dbReference type="SAM" id="MobiDB-lite"/>
    </source>
</evidence>
<gene>
    <name evidence="2" type="ORF">VNI00_017131</name>
</gene>
<evidence type="ECO:0000313" key="2">
    <source>
        <dbReference type="EMBL" id="KAK7021952.1"/>
    </source>
</evidence>
<evidence type="ECO:0000313" key="3">
    <source>
        <dbReference type="Proteomes" id="UP001383192"/>
    </source>
</evidence>
<dbReference type="Proteomes" id="UP001383192">
    <property type="component" value="Unassembled WGS sequence"/>
</dbReference>
<keyword evidence="3" id="KW-1185">Reference proteome</keyword>